<dbReference type="AlphaFoldDB" id="A0A927N2M2"/>
<keyword evidence="7" id="KW-0443">Lipid metabolism</keyword>
<protein>
    <submittedName>
        <fullName evidence="13">Glycerol-1-phosphate dehydrogenase [NAD(P)+]</fullName>
        <ecNumber evidence="13">1.1.1.261</ecNumber>
    </submittedName>
</protein>
<dbReference type="Proteomes" id="UP000638648">
    <property type="component" value="Unassembled WGS sequence"/>
</dbReference>
<dbReference type="SUPFAM" id="SSF56796">
    <property type="entry name" value="Dehydroquinate synthase-like"/>
    <property type="match status" value="1"/>
</dbReference>
<reference evidence="13" key="1">
    <citation type="submission" date="2020-10" db="EMBL/GenBank/DDBJ databases">
        <title>Sequencing the genomes of 1000 actinobacteria strains.</title>
        <authorList>
            <person name="Klenk H.-P."/>
        </authorList>
    </citation>
    <scope>NUCLEOTIDE SEQUENCE</scope>
    <source>
        <strain evidence="13">DSM 45354</strain>
    </source>
</reference>
<feature type="binding site" evidence="12">
    <location>
        <begin position="90"/>
        <end position="94"/>
    </location>
    <ligand>
        <name>NAD(+)</name>
        <dbReference type="ChEBI" id="CHEBI:57540"/>
    </ligand>
</feature>
<dbReference type="PANTHER" id="PTHR43616:SF5">
    <property type="entry name" value="GLYCEROL DEHYDROGENASE 1"/>
    <property type="match status" value="1"/>
</dbReference>
<dbReference type="Gene3D" id="3.40.50.1970">
    <property type="match status" value="1"/>
</dbReference>
<keyword evidence="1" id="KW-0963">Cytoplasm</keyword>
<keyword evidence="14" id="KW-1185">Reference proteome</keyword>
<dbReference type="Gene3D" id="1.20.1090.10">
    <property type="entry name" value="Dehydroquinate synthase-like - alpha domain"/>
    <property type="match status" value="1"/>
</dbReference>
<keyword evidence="10" id="KW-0862">Zinc</keyword>
<keyword evidence="4" id="KW-0521">NADP</keyword>
<feature type="binding site" evidence="10">
    <location>
        <position position="259"/>
    </location>
    <ligand>
        <name>glycerol</name>
        <dbReference type="ChEBI" id="CHEBI:17754"/>
    </ligand>
</feature>
<feature type="binding site" evidence="12">
    <location>
        <position position="121"/>
    </location>
    <ligand>
        <name>NAD(+)</name>
        <dbReference type="ChEBI" id="CHEBI:57540"/>
    </ligand>
</feature>
<comment type="cofactor">
    <cofactor evidence="10">
        <name>Zn(2+)</name>
        <dbReference type="ChEBI" id="CHEBI:29105"/>
    </cofactor>
    <text evidence="10">Binds 1 zinc ion per subunit.</text>
</comment>
<evidence type="ECO:0000313" key="13">
    <source>
        <dbReference type="EMBL" id="MBE1607797.1"/>
    </source>
</evidence>
<dbReference type="GO" id="GO:0008654">
    <property type="term" value="P:phospholipid biosynthetic process"/>
    <property type="evidence" value="ECO:0007669"/>
    <property type="project" value="UniProtKB-KW"/>
</dbReference>
<evidence type="ECO:0000256" key="8">
    <source>
        <dbReference type="ARBA" id="ARBA00023209"/>
    </source>
</evidence>
<dbReference type="Pfam" id="PF13685">
    <property type="entry name" value="Fe-ADH_2"/>
    <property type="match status" value="1"/>
</dbReference>
<gene>
    <name evidence="13" type="ORF">HEB94_004645</name>
</gene>
<evidence type="ECO:0000256" key="2">
    <source>
        <dbReference type="ARBA" id="ARBA00022516"/>
    </source>
</evidence>
<dbReference type="InterPro" id="IPR032837">
    <property type="entry name" value="G1PDH"/>
</dbReference>
<dbReference type="PANTHER" id="PTHR43616">
    <property type="entry name" value="GLYCEROL DEHYDROGENASE"/>
    <property type="match status" value="1"/>
</dbReference>
<organism evidence="13 14">
    <name type="scientific">Actinopolymorpha pittospori</name>
    <dbReference type="NCBI Taxonomy" id="648752"/>
    <lineage>
        <taxon>Bacteria</taxon>
        <taxon>Bacillati</taxon>
        <taxon>Actinomycetota</taxon>
        <taxon>Actinomycetes</taxon>
        <taxon>Propionibacteriales</taxon>
        <taxon>Actinopolymorphaceae</taxon>
        <taxon>Actinopolymorpha</taxon>
    </lineage>
</organism>
<evidence type="ECO:0000256" key="5">
    <source>
        <dbReference type="ARBA" id="ARBA00023002"/>
    </source>
</evidence>
<dbReference type="EC" id="1.1.1.261" evidence="13"/>
<dbReference type="GO" id="GO:0046872">
    <property type="term" value="F:metal ion binding"/>
    <property type="evidence" value="ECO:0007669"/>
    <property type="project" value="UniProtKB-KW"/>
</dbReference>
<comment type="caution">
    <text evidence="13">The sequence shown here is derived from an EMBL/GenBank/DDBJ whole genome shotgun (WGS) entry which is preliminary data.</text>
</comment>
<feature type="binding site" evidence="10">
    <location>
        <position position="164"/>
    </location>
    <ligand>
        <name>glycerol</name>
        <dbReference type="ChEBI" id="CHEBI:17754"/>
    </ligand>
</feature>
<keyword evidence="8" id="KW-0594">Phospholipid biosynthesis</keyword>
<evidence type="ECO:0000256" key="3">
    <source>
        <dbReference type="ARBA" id="ARBA00022723"/>
    </source>
</evidence>
<feature type="binding site" evidence="10">
    <location>
        <position position="242"/>
    </location>
    <ligand>
        <name>glycerol</name>
        <dbReference type="ChEBI" id="CHEBI:17754"/>
    </ligand>
</feature>
<evidence type="ECO:0000256" key="12">
    <source>
        <dbReference type="PIRSR" id="PIRSR000112-3"/>
    </source>
</evidence>
<dbReference type="PIRSF" id="PIRSF000112">
    <property type="entry name" value="Glycerol_dehydrogenase"/>
    <property type="match status" value="1"/>
</dbReference>
<keyword evidence="6 12" id="KW-0520">NAD</keyword>
<evidence type="ECO:0000256" key="7">
    <source>
        <dbReference type="ARBA" id="ARBA00023098"/>
    </source>
</evidence>
<evidence type="ECO:0000256" key="10">
    <source>
        <dbReference type="PIRSR" id="PIRSR000112-1"/>
    </source>
</evidence>
<evidence type="ECO:0000256" key="9">
    <source>
        <dbReference type="ARBA" id="ARBA00023264"/>
    </source>
</evidence>
<evidence type="ECO:0000256" key="11">
    <source>
        <dbReference type="PIRSR" id="PIRSR000112-2"/>
    </source>
</evidence>
<evidence type="ECO:0000256" key="1">
    <source>
        <dbReference type="ARBA" id="ARBA00022490"/>
    </source>
</evidence>
<dbReference type="InterPro" id="IPR016205">
    <property type="entry name" value="Glycerol_DH"/>
</dbReference>
<keyword evidence="3 10" id="KW-0479">Metal-binding</keyword>
<feature type="binding site" evidence="11">
    <location>
        <position position="117"/>
    </location>
    <ligand>
        <name>glycerol</name>
        <dbReference type="ChEBI" id="CHEBI:17754"/>
    </ligand>
</feature>
<dbReference type="EMBL" id="JADBEM010000001">
    <property type="protein sequence ID" value="MBE1607797.1"/>
    <property type="molecule type" value="Genomic_DNA"/>
</dbReference>
<proteinExistence type="predicted"/>
<keyword evidence="2" id="KW-0444">Lipid biosynthesis</keyword>
<evidence type="ECO:0000256" key="6">
    <source>
        <dbReference type="ARBA" id="ARBA00023027"/>
    </source>
</evidence>
<dbReference type="GO" id="GO:0050492">
    <property type="term" value="F:glycerol-1-phosphate dehydrogenase [NAD(P)+] activity"/>
    <property type="evidence" value="ECO:0007669"/>
    <property type="project" value="UniProtKB-EC"/>
</dbReference>
<evidence type="ECO:0000256" key="4">
    <source>
        <dbReference type="ARBA" id="ARBA00022857"/>
    </source>
</evidence>
<sequence length="351" mass="36311">MIPTPVVVDVRRGAITDLADLLADQRISTAGRVAVALGPRSGAELAARVRPFLREADFYTVTAGTVDAALELAGQVRGGSYDAIVGIGGGKVLDATKFAAARVGLPMVAVATNLAHDGIGSPVSILDNDAGRGSYGVAAPLAVVVDLDVVRQAPRRSVRAGIGEVASNLSAIADWELAHSLHGEAVDGLAMAFARTAAEAVLHHPGTLADDDFLRCLAEGLVLSGVAMVVAGSTRPCSGACHEISHALDLLYPGRAGAHGEQVGVGAAFASTLWDDPQGRARGDLITRCLSRHGLPVTPTELGFTWEEFTAAVVRAPDTRPGRFTILEHRDLDKDAVAAAVRGYAQQVQTG</sequence>
<name>A0A927N2M2_9ACTN</name>
<keyword evidence="5 13" id="KW-0560">Oxidoreductase</keyword>
<evidence type="ECO:0000313" key="14">
    <source>
        <dbReference type="Proteomes" id="UP000638648"/>
    </source>
</evidence>
<dbReference type="RefSeq" id="WP_202896482.1">
    <property type="nucleotide sequence ID" value="NZ_JADBEM010000001.1"/>
</dbReference>
<dbReference type="CDD" id="cd08174">
    <property type="entry name" value="G1PDH-like"/>
    <property type="match status" value="1"/>
</dbReference>
<keyword evidence="9" id="KW-1208">Phospholipid metabolism</keyword>
<accession>A0A927N2M2</accession>